<reference evidence="2 3" key="1">
    <citation type="submission" date="2019-03" db="EMBL/GenBank/DDBJ databases">
        <title>Genomic Encyclopedia of Type Strains, Phase IV (KMG-IV): sequencing the most valuable type-strain genomes for metagenomic binning, comparative biology and taxonomic classification.</title>
        <authorList>
            <person name="Goeker M."/>
        </authorList>
    </citation>
    <scope>NUCLEOTIDE SEQUENCE [LARGE SCALE GENOMIC DNA]</scope>
    <source>
        <strain evidence="2 3">DSM 25903</strain>
    </source>
</reference>
<dbReference type="RefSeq" id="WP_133769632.1">
    <property type="nucleotide sequence ID" value="NZ_SNZR01000011.1"/>
</dbReference>
<gene>
    <name evidence="2" type="ORF">EV668_2062</name>
</gene>
<evidence type="ECO:0008006" key="4">
    <source>
        <dbReference type="Google" id="ProtNLM"/>
    </source>
</evidence>
<dbReference type="PROSITE" id="PS51257">
    <property type="entry name" value="PROKAR_LIPOPROTEIN"/>
    <property type="match status" value="1"/>
</dbReference>
<keyword evidence="1" id="KW-0732">Signal</keyword>
<feature type="chain" id="PRO_5020598922" description="Lipoprotein" evidence="1">
    <location>
        <begin position="18"/>
        <end position="173"/>
    </location>
</feature>
<evidence type="ECO:0000313" key="2">
    <source>
        <dbReference type="EMBL" id="TDR94773.1"/>
    </source>
</evidence>
<comment type="caution">
    <text evidence="2">The sequence shown here is derived from an EMBL/GenBank/DDBJ whole genome shotgun (WGS) entry which is preliminary data.</text>
</comment>
<proteinExistence type="predicted"/>
<dbReference type="Proteomes" id="UP000295122">
    <property type="component" value="Unassembled WGS sequence"/>
</dbReference>
<dbReference type="AlphaFoldDB" id="A0A4R7C910"/>
<keyword evidence="3" id="KW-1185">Reference proteome</keyword>
<protein>
    <recommendedName>
        <fullName evidence="4">Lipoprotein</fullName>
    </recommendedName>
</protein>
<evidence type="ECO:0000256" key="1">
    <source>
        <dbReference type="SAM" id="SignalP"/>
    </source>
</evidence>
<organism evidence="2 3">
    <name type="scientific">Enterovirga rhinocerotis</name>
    <dbReference type="NCBI Taxonomy" id="1339210"/>
    <lineage>
        <taxon>Bacteria</taxon>
        <taxon>Pseudomonadati</taxon>
        <taxon>Pseudomonadota</taxon>
        <taxon>Alphaproteobacteria</taxon>
        <taxon>Hyphomicrobiales</taxon>
        <taxon>Methylobacteriaceae</taxon>
        <taxon>Enterovirga</taxon>
    </lineage>
</organism>
<name>A0A4R7C910_9HYPH</name>
<dbReference type="EMBL" id="SNZR01000011">
    <property type="protein sequence ID" value="TDR94773.1"/>
    <property type="molecule type" value="Genomic_DNA"/>
</dbReference>
<sequence>MVIRGLAVAAMAAGVVACSPSGGGTSRANVTVKEVMAPGGAGALATIDEARTLASGHSFLRPSTGGGYEVLYFAPGGKVSLLRSQQSQIVHGQWAAEATPVSSSATPVPSICISLDAAQAGYSRRCIDPRLLKAPNTERARGDVLGIASWQSVPASLPREQASLADLRRRVKG</sequence>
<feature type="signal peptide" evidence="1">
    <location>
        <begin position="1"/>
        <end position="17"/>
    </location>
</feature>
<evidence type="ECO:0000313" key="3">
    <source>
        <dbReference type="Proteomes" id="UP000295122"/>
    </source>
</evidence>
<accession>A0A4R7C910</accession>